<dbReference type="AlphaFoldDB" id="A0A2K1JIU8"/>
<protein>
    <submittedName>
        <fullName evidence="7 8">Uncharacterized protein</fullName>
    </submittedName>
</protein>
<dbReference type="STRING" id="3218.A0A2K1JIU8"/>
<evidence type="ECO:0000256" key="6">
    <source>
        <dbReference type="SAM" id="Phobius"/>
    </source>
</evidence>
<dbReference type="PANTHER" id="PTHR48469">
    <property type="match status" value="1"/>
</dbReference>
<dbReference type="Gene3D" id="1.20.140.140">
    <property type="entry name" value="Calcium release-activated calcium channel protein Orai"/>
    <property type="match status" value="1"/>
</dbReference>
<dbReference type="Pfam" id="PF07856">
    <property type="entry name" value="Orai-1"/>
    <property type="match status" value="1"/>
</dbReference>
<name>A0A2K1JIU8_PHYPA</name>
<dbReference type="EnsemblPlants" id="Pp3c14_22320V3.1">
    <property type="protein sequence ID" value="Pp3c14_22320V3.1"/>
    <property type="gene ID" value="Pp3c14_22320"/>
</dbReference>
<dbReference type="GO" id="GO:0016020">
    <property type="term" value="C:membrane"/>
    <property type="evidence" value="ECO:0007669"/>
    <property type="project" value="UniProtKB-SubCell"/>
</dbReference>
<organism evidence="7">
    <name type="scientific">Physcomitrium patens</name>
    <name type="common">Spreading-leaved earth moss</name>
    <name type="synonym">Physcomitrella patens</name>
    <dbReference type="NCBI Taxonomy" id="3218"/>
    <lineage>
        <taxon>Eukaryota</taxon>
        <taxon>Viridiplantae</taxon>
        <taxon>Streptophyta</taxon>
        <taxon>Embryophyta</taxon>
        <taxon>Bryophyta</taxon>
        <taxon>Bryophytina</taxon>
        <taxon>Bryopsida</taxon>
        <taxon>Funariidae</taxon>
        <taxon>Funariales</taxon>
        <taxon>Funariaceae</taxon>
        <taxon>Physcomitrium</taxon>
    </lineage>
</organism>
<dbReference type="PaxDb" id="3218-PP1S34_386V6.1"/>
<reference evidence="7 9" key="1">
    <citation type="journal article" date="2008" name="Science">
        <title>The Physcomitrella genome reveals evolutionary insights into the conquest of land by plants.</title>
        <authorList>
            <person name="Rensing S."/>
            <person name="Lang D."/>
            <person name="Zimmer A."/>
            <person name="Terry A."/>
            <person name="Salamov A."/>
            <person name="Shapiro H."/>
            <person name="Nishiyama T."/>
            <person name="Perroud P.-F."/>
            <person name="Lindquist E."/>
            <person name="Kamisugi Y."/>
            <person name="Tanahashi T."/>
            <person name="Sakakibara K."/>
            <person name="Fujita T."/>
            <person name="Oishi K."/>
            <person name="Shin-I T."/>
            <person name="Kuroki Y."/>
            <person name="Toyoda A."/>
            <person name="Suzuki Y."/>
            <person name="Hashimoto A."/>
            <person name="Yamaguchi K."/>
            <person name="Sugano A."/>
            <person name="Kohara Y."/>
            <person name="Fujiyama A."/>
            <person name="Anterola A."/>
            <person name="Aoki S."/>
            <person name="Ashton N."/>
            <person name="Barbazuk W.B."/>
            <person name="Barker E."/>
            <person name="Bennetzen J."/>
            <person name="Bezanilla M."/>
            <person name="Blankenship R."/>
            <person name="Cho S.H."/>
            <person name="Dutcher S."/>
            <person name="Estelle M."/>
            <person name="Fawcett J.A."/>
            <person name="Gundlach H."/>
            <person name="Hanada K."/>
            <person name="Heyl A."/>
            <person name="Hicks K.A."/>
            <person name="Hugh J."/>
            <person name="Lohr M."/>
            <person name="Mayer K."/>
            <person name="Melkozernov A."/>
            <person name="Murata T."/>
            <person name="Nelson D."/>
            <person name="Pils B."/>
            <person name="Prigge M."/>
            <person name="Reiss B."/>
            <person name="Renner T."/>
            <person name="Rombauts S."/>
            <person name="Rushton P."/>
            <person name="Sanderfoot A."/>
            <person name="Schween G."/>
            <person name="Shiu S.-H."/>
            <person name="Stueber K."/>
            <person name="Theodoulou F.L."/>
            <person name="Tu H."/>
            <person name="Van de Peer Y."/>
            <person name="Verrier P.J."/>
            <person name="Waters E."/>
            <person name="Wood A."/>
            <person name="Yang L."/>
            <person name="Cove D."/>
            <person name="Cuming A."/>
            <person name="Hasebe M."/>
            <person name="Lucas S."/>
            <person name="Mishler D.B."/>
            <person name="Reski R."/>
            <person name="Grigoriev I."/>
            <person name="Quatrano R.S."/>
            <person name="Boore J.L."/>
        </authorList>
    </citation>
    <scope>NUCLEOTIDE SEQUENCE [LARGE SCALE GENOMIC DNA]</scope>
    <source>
        <strain evidence="8 9">cv. Gransden 2004</strain>
    </source>
</reference>
<gene>
    <name evidence="8" type="primary">LOC112291790</name>
    <name evidence="7" type="ORF">PHYPA_018876</name>
</gene>
<dbReference type="RefSeq" id="XP_024395450.1">
    <property type="nucleotide sequence ID" value="XM_024539682.2"/>
</dbReference>
<keyword evidence="4 6" id="KW-1133">Transmembrane helix</keyword>
<dbReference type="FunFam" id="1.20.140.140:FF:000004">
    <property type="entry name" value="Predicted protein"/>
    <property type="match status" value="1"/>
</dbReference>
<dbReference type="Gramene" id="Pp3c14_22320V3.1">
    <property type="protein sequence ID" value="Pp3c14_22320V3.1"/>
    <property type="gene ID" value="Pp3c14_22320"/>
</dbReference>
<feature type="transmembrane region" description="Helical" evidence="6">
    <location>
        <begin position="243"/>
        <end position="267"/>
    </location>
</feature>
<dbReference type="OMA" id="GLPYDWY"/>
<feature type="transmembrane region" description="Helical" evidence="6">
    <location>
        <begin position="128"/>
        <end position="156"/>
    </location>
</feature>
<feature type="transmembrane region" description="Helical" evidence="6">
    <location>
        <begin position="105"/>
        <end position="122"/>
    </location>
</feature>
<evidence type="ECO:0000256" key="3">
    <source>
        <dbReference type="ARBA" id="ARBA00022692"/>
    </source>
</evidence>
<sequence>MDTIAKAQAVMTAWDSSMSQAWREEERSWHLYLTDGHELDVAYFKSESSHLLDMSDLRYRKIQWREEDMEQRNLENARALWLRFVEKNRRDVEEKSDQLKSISNLAALFCGFATVNLTQFNVRTDYNWVLLGFYGVLTALVEGLMVISMVTCTLILGSIVKMGKLYVNEVAEEEFIFQCRSFCMNFELGDRPPCPKRTLEAFWELRCEKSWQRAFLCFSFGVSAFVCSLILVGWVTFAGESVMTAGLFTFISCSSVIIWMAIQYSWGSYTRKRKSFREQSVRYGNPDGLPYDWYLAPDFRLNNQTTL</sequence>
<evidence type="ECO:0000256" key="2">
    <source>
        <dbReference type="ARBA" id="ARBA00008062"/>
    </source>
</evidence>
<evidence type="ECO:0000256" key="5">
    <source>
        <dbReference type="ARBA" id="ARBA00023136"/>
    </source>
</evidence>
<reference evidence="7 9" key="2">
    <citation type="journal article" date="2018" name="Plant J.">
        <title>The Physcomitrella patens chromosome-scale assembly reveals moss genome structure and evolution.</title>
        <authorList>
            <person name="Lang D."/>
            <person name="Ullrich K.K."/>
            <person name="Murat F."/>
            <person name="Fuchs J."/>
            <person name="Jenkins J."/>
            <person name="Haas F.B."/>
            <person name="Piednoel M."/>
            <person name="Gundlach H."/>
            <person name="Van Bel M."/>
            <person name="Meyberg R."/>
            <person name="Vives C."/>
            <person name="Morata J."/>
            <person name="Symeonidi A."/>
            <person name="Hiss M."/>
            <person name="Muchero W."/>
            <person name="Kamisugi Y."/>
            <person name="Saleh O."/>
            <person name="Blanc G."/>
            <person name="Decker E.L."/>
            <person name="van Gessel N."/>
            <person name="Grimwood J."/>
            <person name="Hayes R.D."/>
            <person name="Graham S.W."/>
            <person name="Gunter L.E."/>
            <person name="McDaniel S.F."/>
            <person name="Hoernstein S.N.W."/>
            <person name="Larsson A."/>
            <person name="Li F.W."/>
            <person name="Perroud P.F."/>
            <person name="Phillips J."/>
            <person name="Ranjan P."/>
            <person name="Rokshar D.S."/>
            <person name="Rothfels C.J."/>
            <person name="Schneider L."/>
            <person name="Shu S."/>
            <person name="Stevenson D.W."/>
            <person name="Thummler F."/>
            <person name="Tillich M."/>
            <person name="Villarreal Aguilar J.C."/>
            <person name="Widiez T."/>
            <person name="Wong G.K."/>
            <person name="Wymore A."/>
            <person name="Zhang Y."/>
            <person name="Zimmer A.D."/>
            <person name="Quatrano R.S."/>
            <person name="Mayer K.F.X."/>
            <person name="Goodstein D."/>
            <person name="Casacuberta J.M."/>
            <person name="Vandepoele K."/>
            <person name="Reski R."/>
            <person name="Cuming A.C."/>
            <person name="Tuskan G.A."/>
            <person name="Maumus F."/>
            <person name="Salse J."/>
            <person name="Schmutz J."/>
            <person name="Rensing S.A."/>
        </authorList>
    </citation>
    <scope>NUCLEOTIDE SEQUENCE [LARGE SCALE GENOMIC DNA]</scope>
    <source>
        <strain evidence="8 9">cv. Gransden 2004</strain>
    </source>
</reference>
<keyword evidence="5 6" id="KW-0472">Membrane</keyword>
<comment type="similarity">
    <text evidence="2">Belongs to the Orai family.</text>
</comment>
<dbReference type="KEGG" id="ppp:112291790"/>
<dbReference type="PANTHER" id="PTHR48469:SF1">
    <property type="match status" value="1"/>
</dbReference>
<accession>A0A2K1JIU8</accession>
<proteinExistence type="inferred from homology"/>
<dbReference type="Gramene" id="Pp3c14_22320V3.2">
    <property type="protein sequence ID" value="Pp3c14_22320V3.2"/>
    <property type="gene ID" value="Pp3c14_22320"/>
</dbReference>
<dbReference type="EMBL" id="ABEU02000014">
    <property type="protein sequence ID" value="PNR41473.1"/>
    <property type="molecule type" value="Genomic_DNA"/>
</dbReference>
<dbReference type="InterPro" id="IPR038350">
    <property type="entry name" value="Orai_sf"/>
</dbReference>
<dbReference type="Proteomes" id="UP000006727">
    <property type="component" value="Chromosome 14"/>
</dbReference>
<evidence type="ECO:0000313" key="8">
    <source>
        <dbReference type="EnsemblPlants" id="Pp3c14_22320V3.1"/>
    </source>
</evidence>
<keyword evidence="3 6" id="KW-0812">Transmembrane</keyword>
<dbReference type="EnsemblPlants" id="Pp3c14_22320V3.2">
    <property type="protein sequence ID" value="Pp3c14_22320V3.2"/>
    <property type="gene ID" value="Pp3c14_22320"/>
</dbReference>
<feature type="transmembrane region" description="Helical" evidence="6">
    <location>
        <begin position="215"/>
        <end position="237"/>
    </location>
</feature>
<dbReference type="InterPro" id="IPR012446">
    <property type="entry name" value="CRAC_channel"/>
</dbReference>
<dbReference type="OrthoDB" id="61124at2759"/>
<evidence type="ECO:0000313" key="7">
    <source>
        <dbReference type="EMBL" id="PNR41473.1"/>
    </source>
</evidence>
<evidence type="ECO:0000256" key="1">
    <source>
        <dbReference type="ARBA" id="ARBA00004141"/>
    </source>
</evidence>
<keyword evidence="9" id="KW-1185">Reference proteome</keyword>
<dbReference type="GeneID" id="112291790"/>
<evidence type="ECO:0000256" key="4">
    <source>
        <dbReference type="ARBA" id="ARBA00022989"/>
    </source>
</evidence>
<reference evidence="8" key="3">
    <citation type="submission" date="2020-12" db="UniProtKB">
        <authorList>
            <consortium name="EnsemblPlants"/>
        </authorList>
    </citation>
    <scope>IDENTIFICATION</scope>
</reference>
<evidence type="ECO:0000313" key="9">
    <source>
        <dbReference type="Proteomes" id="UP000006727"/>
    </source>
</evidence>
<comment type="subcellular location">
    <subcellularLocation>
        <location evidence="1">Membrane</location>
        <topology evidence="1">Multi-pass membrane protein</topology>
    </subcellularLocation>
</comment>